<accession>B6T4P3</accession>
<organism evidence="1">
    <name type="scientific">Zea mays</name>
    <name type="common">Maize</name>
    <dbReference type="NCBI Taxonomy" id="4577"/>
    <lineage>
        <taxon>Eukaryota</taxon>
        <taxon>Viridiplantae</taxon>
        <taxon>Streptophyta</taxon>
        <taxon>Embryophyta</taxon>
        <taxon>Tracheophyta</taxon>
        <taxon>Spermatophyta</taxon>
        <taxon>Magnoliopsida</taxon>
        <taxon>Liliopsida</taxon>
        <taxon>Poales</taxon>
        <taxon>Poaceae</taxon>
        <taxon>PACMAD clade</taxon>
        <taxon>Panicoideae</taxon>
        <taxon>Andropogonodae</taxon>
        <taxon>Andropogoneae</taxon>
        <taxon>Tripsacinae</taxon>
        <taxon>Zea</taxon>
    </lineage>
</organism>
<dbReference type="AlphaFoldDB" id="B6T4P3"/>
<proteinExistence type="evidence at transcript level"/>
<protein>
    <submittedName>
        <fullName evidence="1">Uncharacterized protein</fullName>
    </submittedName>
</protein>
<reference evidence="1" key="1">
    <citation type="journal article" date="2009" name="Plant Mol. Biol.">
        <title>Insights into corn genes derived from large-scale cDNA sequencing.</title>
        <authorList>
            <person name="Alexandrov N.N."/>
            <person name="Brover V.V."/>
            <person name="Freidin S."/>
            <person name="Troukhan M.E."/>
            <person name="Tatarinova T.V."/>
            <person name="Zhang H."/>
            <person name="Swaller T.J."/>
            <person name="Lu Y.P."/>
            <person name="Bouck J."/>
            <person name="Flavell R.B."/>
            <person name="Feldmann K.A."/>
        </authorList>
    </citation>
    <scope>NUCLEOTIDE SEQUENCE</scope>
</reference>
<name>B6T4P3_MAIZE</name>
<dbReference type="EMBL" id="EU959958">
    <property type="protein sequence ID" value="ACG32076.1"/>
    <property type="molecule type" value="mRNA"/>
</dbReference>
<evidence type="ECO:0000313" key="1">
    <source>
        <dbReference type="EMBL" id="ACG32076.1"/>
    </source>
</evidence>
<sequence length="71" mass="7882">MPQLGSRRGPCRVFPPALLCMSSLTVCGGWVHIYACNVSWFEVWTTRVVLFSVWYLVAEGVCLNSVNCDVG</sequence>